<sequence length="258" mass="29012">MALEQDIANLVKSTDALTAVVDGKAQQLDLQMAAFDSRIAKKEQDVDKFIQEAMPETRYVQDIFIGGSKDYFYPVWWRFPSNSAGTSKLTIARHYSWNSDTKPFFPNRSHQAALLLELEGNAFPWDGDANFLHIKRFHERYAPTVSHVAFKLNCYAERVDSDKPIYGGGGDGSLGPWHPTLSGLYLRGGGVTYRVIKNWKGNVSFSEGTSHEPIYIGETIREENTAKWSVKPIPEQNRVAPTLSTIPYINHPYTPPTA</sequence>
<dbReference type="Proteomes" id="UP000228621">
    <property type="component" value="Unassembled WGS sequence"/>
</dbReference>
<dbReference type="EMBL" id="NKHF01000015">
    <property type="protein sequence ID" value="PCK33131.1"/>
    <property type="molecule type" value="Genomic_DNA"/>
</dbReference>
<keyword evidence="2" id="KW-1185">Reference proteome</keyword>
<dbReference type="AlphaFoldDB" id="A0A2A5JV13"/>
<organism evidence="1 2">
    <name type="scientific">Pseudoalteromonas piscicida</name>
    <dbReference type="NCBI Taxonomy" id="43662"/>
    <lineage>
        <taxon>Bacteria</taxon>
        <taxon>Pseudomonadati</taxon>
        <taxon>Pseudomonadota</taxon>
        <taxon>Gammaproteobacteria</taxon>
        <taxon>Alteromonadales</taxon>
        <taxon>Pseudoalteromonadaceae</taxon>
        <taxon>Pseudoalteromonas</taxon>
    </lineage>
</organism>
<protein>
    <submittedName>
        <fullName evidence="1">Phage tail protein</fullName>
    </submittedName>
</protein>
<comment type="caution">
    <text evidence="1">The sequence shown here is derived from an EMBL/GenBank/DDBJ whole genome shotgun (WGS) entry which is preliminary data.</text>
</comment>
<proteinExistence type="predicted"/>
<dbReference type="OrthoDB" id="6997766at2"/>
<evidence type="ECO:0000313" key="2">
    <source>
        <dbReference type="Proteomes" id="UP000228621"/>
    </source>
</evidence>
<dbReference type="RefSeq" id="WP_099640752.1">
    <property type="nucleotide sequence ID" value="NZ_NKHF01000015.1"/>
</dbReference>
<evidence type="ECO:0000313" key="1">
    <source>
        <dbReference type="EMBL" id="PCK33131.1"/>
    </source>
</evidence>
<reference evidence="2" key="1">
    <citation type="journal article" date="2019" name="Genome Announc.">
        <title>Draft Genome Sequence of Pseudoalteromonas piscicida Strain 36Y ROTHPW, an Hypersaline Seawater Isolate from the South Coast of Sonora, Mexico.</title>
        <authorList>
            <person name="Sanchez-Diaz R."/>
            <person name="Molina-Garza Z.J."/>
            <person name="Cruz-Suarez L.E."/>
            <person name="Selvin J."/>
            <person name="Kiran G.S."/>
            <person name="Ibarra-Gamez J.C."/>
            <person name="Gomez-Gil B."/>
            <person name="Galaviz-Silva L."/>
        </authorList>
    </citation>
    <scope>NUCLEOTIDE SEQUENCE [LARGE SCALE GENOMIC DNA]</scope>
    <source>
        <strain evidence="2">36Y_RITHPW</strain>
    </source>
</reference>
<accession>A0A2A5JV13</accession>
<name>A0A2A5JV13_PSEO7</name>
<gene>
    <name evidence="1" type="ORF">CEX98_03550</name>
</gene>